<keyword evidence="3" id="KW-1185">Reference proteome</keyword>
<evidence type="ECO:0000256" key="1">
    <source>
        <dbReference type="SAM" id="Phobius"/>
    </source>
</evidence>
<dbReference type="Proteomes" id="UP000279089">
    <property type="component" value="Unassembled WGS sequence"/>
</dbReference>
<feature type="transmembrane region" description="Helical" evidence="1">
    <location>
        <begin position="48"/>
        <end position="76"/>
    </location>
</feature>
<keyword evidence="1" id="KW-1133">Transmembrane helix</keyword>
<organism evidence="2 3">
    <name type="scientific">Chitinophaga barathri</name>
    <dbReference type="NCBI Taxonomy" id="1647451"/>
    <lineage>
        <taxon>Bacteria</taxon>
        <taxon>Pseudomonadati</taxon>
        <taxon>Bacteroidota</taxon>
        <taxon>Chitinophagia</taxon>
        <taxon>Chitinophagales</taxon>
        <taxon>Chitinophagaceae</taxon>
        <taxon>Chitinophaga</taxon>
    </lineage>
</organism>
<gene>
    <name evidence="2" type="ORF">EG028_19495</name>
</gene>
<dbReference type="EMBL" id="RMBX01000011">
    <property type="protein sequence ID" value="RPD39313.1"/>
    <property type="molecule type" value="Genomic_DNA"/>
</dbReference>
<feature type="transmembrane region" description="Helical" evidence="1">
    <location>
        <begin position="12"/>
        <end position="28"/>
    </location>
</feature>
<dbReference type="AlphaFoldDB" id="A0A3N4MV21"/>
<comment type="caution">
    <text evidence="2">The sequence shown here is derived from an EMBL/GenBank/DDBJ whole genome shotgun (WGS) entry which is preliminary data.</text>
</comment>
<keyword evidence="1" id="KW-0812">Transmembrane</keyword>
<name>A0A3N4MV21_9BACT</name>
<proteinExistence type="predicted"/>
<reference evidence="3" key="1">
    <citation type="submission" date="2018-11" db="EMBL/GenBank/DDBJ databases">
        <title>Chitinophaga lutea sp.nov., isolate from arsenic contaminated soil.</title>
        <authorList>
            <person name="Zong Y."/>
        </authorList>
    </citation>
    <scope>NUCLEOTIDE SEQUENCE [LARGE SCALE GENOMIC DNA]</scope>
    <source>
        <strain evidence="3">YLT18</strain>
    </source>
</reference>
<evidence type="ECO:0008006" key="4">
    <source>
        <dbReference type="Google" id="ProtNLM"/>
    </source>
</evidence>
<accession>A0A3N4MV21</accession>
<protein>
    <recommendedName>
        <fullName evidence="4">Molybdenum ABC transporter permease</fullName>
    </recommendedName>
</protein>
<evidence type="ECO:0000313" key="3">
    <source>
        <dbReference type="Proteomes" id="UP000279089"/>
    </source>
</evidence>
<evidence type="ECO:0000313" key="2">
    <source>
        <dbReference type="EMBL" id="RPD39313.1"/>
    </source>
</evidence>
<sequence>METIMEISSVQWYGIILLAFGLVLRYLVGRYNYYRRLRSWSKPQKYTVNLLVSIFSWLFLWVANCLMIGGVFLFLLEWYNKR</sequence>
<dbReference type="RefSeq" id="WP_120517954.1">
    <property type="nucleotide sequence ID" value="NZ_QXZY01000011.1"/>
</dbReference>
<keyword evidence="1" id="KW-0472">Membrane</keyword>